<evidence type="ECO:0000256" key="9">
    <source>
        <dbReference type="SAM" id="Phobius"/>
    </source>
</evidence>
<evidence type="ECO:0000256" key="8">
    <source>
        <dbReference type="ARBA" id="ARBA00039421"/>
    </source>
</evidence>
<dbReference type="InterPro" id="IPR005349">
    <property type="entry name" value="TMEM14"/>
</dbReference>
<dbReference type="InterPro" id="IPR044890">
    <property type="entry name" value="TMEM14_sf"/>
</dbReference>
<evidence type="ECO:0000256" key="7">
    <source>
        <dbReference type="ARBA" id="ARBA00037428"/>
    </source>
</evidence>
<gene>
    <name evidence="10" type="primary">Tmem14c_0</name>
    <name evidence="10" type="ORF">XIPELE_R06939</name>
</gene>
<feature type="non-terminal residue" evidence="10">
    <location>
        <position position="61"/>
    </location>
</feature>
<dbReference type="AlphaFoldDB" id="A0A7L3P7A7"/>
<accession>A0A7L3P7A7</accession>
<comment type="function">
    <text evidence="7">Required for normal heme biosynthesis.</text>
</comment>
<comment type="caution">
    <text evidence="10">The sequence shown here is derived from an EMBL/GenBank/DDBJ whole genome shotgun (WGS) entry which is preliminary data.</text>
</comment>
<protein>
    <recommendedName>
        <fullName evidence="8">Transmembrane protein 14C</fullName>
    </recommendedName>
</protein>
<keyword evidence="5" id="KW-0350">Heme biosynthesis</keyword>
<dbReference type="GO" id="GO:0031966">
    <property type="term" value="C:mitochondrial membrane"/>
    <property type="evidence" value="ECO:0007669"/>
    <property type="project" value="TreeGrafter"/>
</dbReference>
<evidence type="ECO:0000256" key="3">
    <source>
        <dbReference type="ARBA" id="ARBA00022692"/>
    </source>
</evidence>
<dbReference type="PANTHER" id="PTHR12668:SF4">
    <property type="entry name" value="TRANSMEMBRANE PROTEIN 14C-RELATED"/>
    <property type="match status" value="1"/>
</dbReference>
<keyword evidence="6 9" id="KW-0472">Membrane</keyword>
<comment type="similarity">
    <text evidence="2">Belongs to the TMEM14 family.</text>
</comment>
<feature type="transmembrane region" description="Helical" evidence="9">
    <location>
        <begin position="6"/>
        <end position="25"/>
    </location>
</feature>
<feature type="transmembrane region" description="Helical" evidence="9">
    <location>
        <begin position="32"/>
        <end position="51"/>
    </location>
</feature>
<proteinExistence type="inferred from homology"/>
<reference evidence="10 11" key="1">
    <citation type="submission" date="2019-09" db="EMBL/GenBank/DDBJ databases">
        <title>Bird 10,000 Genomes (B10K) Project - Family phase.</title>
        <authorList>
            <person name="Zhang G."/>
        </authorList>
    </citation>
    <scope>NUCLEOTIDE SEQUENCE [LARGE SCALE GENOMIC DNA]</scope>
    <source>
        <strain evidence="10">OUT-0059</strain>
        <tissue evidence="10">Muscle</tissue>
    </source>
</reference>
<dbReference type="Proteomes" id="UP000551443">
    <property type="component" value="Unassembled WGS sequence"/>
</dbReference>
<feature type="non-terminal residue" evidence="10">
    <location>
        <position position="1"/>
    </location>
</feature>
<evidence type="ECO:0000313" key="11">
    <source>
        <dbReference type="Proteomes" id="UP000551443"/>
    </source>
</evidence>
<evidence type="ECO:0000256" key="1">
    <source>
        <dbReference type="ARBA" id="ARBA00004141"/>
    </source>
</evidence>
<keyword evidence="11" id="KW-1185">Reference proteome</keyword>
<dbReference type="GO" id="GO:0006783">
    <property type="term" value="P:heme biosynthetic process"/>
    <property type="evidence" value="ECO:0007669"/>
    <property type="project" value="UniProtKB-KW"/>
</dbReference>
<dbReference type="GO" id="GO:0070453">
    <property type="term" value="P:regulation of heme biosynthetic process"/>
    <property type="evidence" value="ECO:0007669"/>
    <property type="project" value="TreeGrafter"/>
</dbReference>
<evidence type="ECO:0000256" key="5">
    <source>
        <dbReference type="ARBA" id="ARBA00023133"/>
    </source>
</evidence>
<keyword evidence="4 9" id="KW-1133">Transmembrane helix</keyword>
<evidence type="ECO:0000313" key="10">
    <source>
        <dbReference type="EMBL" id="NXU87176.1"/>
    </source>
</evidence>
<evidence type="ECO:0000256" key="6">
    <source>
        <dbReference type="ARBA" id="ARBA00023136"/>
    </source>
</evidence>
<comment type="subcellular location">
    <subcellularLocation>
        <location evidence="1">Membrane</location>
        <topology evidence="1">Multi-pass membrane protein</topology>
    </subcellularLocation>
</comment>
<dbReference type="Pfam" id="PF03647">
    <property type="entry name" value="Tmemb_14"/>
    <property type="match status" value="1"/>
</dbReference>
<dbReference type="EMBL" id="VZUH01002951">
    <property type="protein sequence ID" value="NXU87176.1"/>
    <property type="molecule type" value="Genomic_DNA"/>
</dbReference>
<evidence type="ECO:0000256" key="4">
    <source>
        <dbReference type="ARBA" id="ARBA00022989"/>
    </source>
</evidence>
<keyword evidence="3 9" id="KW-0812">Transmembrane</keyword>
<name>A0A7L3P7A7_9DEND</name>
<dbReference type="Gene3D" id="1.10.10.1740">
    <property type="entry name" value="Transmembrane protein 14-like"/>
    <property type="match status" value="1"/>
</dbReference>
<evidence type="ECO:0000256" key="2">
    <source>
        <dbReference type="ARBA" id="ARBA00007590"/>
    </source>
</evidence>
<organism evidence="10 11">
    <name type="scientific">Xiphorhynchus elegans</name>
    <name type="common">elegant woodcreeper</name>
    <dbReference type="NCBI Taxonomy" id="269412"/>
    <lineage>
        <taxon>Eukaryota</taxon>
        <taxon>Metazoa</taxon>
        <taxon>Chordata</taxon>
        <taxon>Craniata</taxon>
        <taxon>Vertebrata</taxon>
        <taxon>Euteleostomi</taxon>
        <taxon>Archelosauria</taxon>
        <taxon>Archosauria</taxon>
        <taxon>Dinosauria</taxon>
        <taxon>Saurischia</taxon>
        <taxon>Theropoda</taxon>
        <taxon>Coelurosauria</taxon>
        <taxon>Aves</taxon>
        <taxon>Neognathae</taxon>
        <taxon>Neoaves</taxon>
        <taxon>Telluraves</taxon>
        <taxon>Australaves</taxon>
        <taxon>Passeriformes</taxon>
        <taxon>Dendrocolaptidae</taxon>
        <taxon>Xiphorhynchus</taxon>
    </lineage>
</organism>
<sequence>FGMAVDWLGFGYAALVTSGGLIGYAKAGSVPSLAAGLFFGGLAGLGAYQLSQNPNNVWLSL</sequence>
<dbReference type="PANTHER" id="PTHR12668">
    <property type="entry name" value="TRANSMEMBRANE PROTEIN 14, 15"/>
    <property type="match status" value="1"/>
</dbReference>